<gene>
    <name evidence="1" type="ORF">SAMN05421578_14611</name>
</gene>
<protein>
    <submittedName>
        <fullName evidence="1">Uncharacterized protein</fullName>
    </submittedName>
</protein>
<comment type="caution">
    <text evidence="1">The sequence shown here is derived from an EMBL/GenBank/DDBJ whole genome shotgun (WGS) entry which is preliminary data.</text>
</comment>
<proteinExistence type="predicted"/>
<keyword evidence="2" id="KW-1185">Reference proteome</keyword>
<accession>A0ABY1KHE3</accession>
<organism evidence="1 2">
    <name type="scientific">Paenibacillus macquariensis</name>
    <dbReference type="NCBI Taxonomy" id="948756"/>
    <lineage>
        <taxon>Bacteria</taxon>
        <taxon>Bacillati</taxon>
        <taxon>Bacillota</taxon>
        <taxon>Bacilli</taxon>
        <taxon>Bacillales</taxon>
        <taxon>Paenibacillaceae</taxon>
        <taxon>Paenibacillus</taxon>
    </lineage>
</organism>
<evidence type="ECO:0000313" key="2">
    <source>
        <dbReference type="Proteomes" id="UP000186666"/>
    </source>
</evidence>
<dbReference type="Proteomes" id="UP000186666">
    <property type="component" value="Unassembled WGS sequence"/>
</dbReference>
<dbReference type="EMBL" id="FTNK01000046">
    <property type="protein sequence ID" value="SIR72213.1"/>
    <property type="molecule type" value="Genomic_DNA"/>
</dbReference>
<dbReference type="Gene3D" id="3.60.70.12">
    <property type="entry name" value="L-amino peptidase D-ALA esterase/amidase"/>
    <property type="match status" value="1"/>
</dbReference>
<evidence type="ECO:0000313" key="1">
    <source>
        <dbReference type="EMBL" id="SIR72213.1"/>
    </source>
</evidence>
<name>A0ABY1KHE3_9BACL</name>
<reference evidence="1 2" key="1">
    <citation type="submission" date="2017-01" db="EMBL/GenBank/DDBJ databases">
        <authorList>
            <person name="Varghese N."/>
            <person name="Submissions S."/>
        </authorList>
    </citation>
    <scope>NUCLEOTIDE SEQUENCE [LARGE SCALE GENOMIC DNA]</scope>
    <source>
        <strain evidence="1 2">ATCC 23464</strain>
    </source>
</reference>
<sequence length="86" mass="9588">MKVSNDNTKLEPKTQIRGRTIFFDFPSIRIGIAEYEEGPTGCRVFHFPNEVTEAVDVRGGSTSTFTTDNHNLFAGEQKLDAVHSGR</sequence>